<proteinExistence type="inferred from homology"/>
<evidence type="ECO:0000313" key="7">
    <source>
        <dbReference type="Proteomes" id="UP000663891"/>
    </source>
</evidence>
<evidence type="ECO:0000256" key="3">
    <source>
        <dbReference type="ARBA" id="ARBA00023054"/>
    </source>
</evidence>
<feature type="coiled-coil region" evidence="5">
    <location>
        <begin position="488"/>
        <end position="522"/>
    </location>
</feature>
<evidence type="ECO:0000256" key="4">
    <source>
        <dbReference type="ARBA" id="ARBA00045182"/>
    </source>
</evidence>
<organism evidence="6 7">
    <name type="scientific">Adineta steineri</name>
    <dbReference type="NCBI Taxonomy" id="433720"/>
    <lineage>
        <taxon>Eukaryota</taxon>
        <taxon>Metazoa</taxon>
        <taxon>Spiralia</taxon>
        <taxon>Gnathifera</taxon>
        <taxon>Rotifera</taxon>
        <taxon>Eurotatoria</taxon>
        <taxon>Bdelloidea</taxon>
        <taxon>Adinetida</taxon>
        <taxon>Adinetidae</taxon>
        <taxon>Adineta</taxon>
    </lineage>
</organism>
<reference evidence="6" key="1">
    <citation type="submission" date="2021-02" db="EMBL/GenBank/DDBJ databases">
        <authorList>
            <person name="Nowell W R."/>
        </authorList>
    </citation>
    <scope>NUCLEOTIDE SEQUENCE</scope>
</reference>
<dbReference type="GO" id="GO:0060285">
    <property type="term" value="P:cilium-dependent cell motility"/>
    <property type="evidence" value="ECO:0007669"/>
    <property type="project" value="TreeGrafter"/>
</dbReference>
<feature type="coiled-coil region" evidence="5">
    <location>
        <begin position="181"/>
        <end position="260"/>
    </location>
</feature>
<keyword evidence="3 5" id="KW-0175">Coiled coil</keyword>
<feature type="coiled-coil region" evidence="5">
    <location>
        <begin position="27"/>
        <end position="68"/>
    </location>
</feature>
<dbReference type="EMBL" id="CAJNON010000238">
    <property type="protein sequence ID" value="CAF1131505.1"/>
    <property type="molecule type" value="Genomic_DNA"/>
</dbReference>
<accession>A0A814RAY7</accession>
<name>A0A814RAY7_9BILA</name>
<feature type="coiled-coil region" evidence="5">
    <location>
        <begin position="642"/>
        <end position="725"/>
    </location>
</feature>
<protein>
    <recommendedName>
        <fullName evidence="2">Coiled-coil domain-containing protein 39</fullName>
    </recommendedName>
</protein>
<feature type="coiled-coil region" evidence="5">
    <location>
        <begin position="333"/>
        <end position="395"/>
    </location>
</feature>
<feature type="coiled-coil region" evidence="5">
    <location>
        <begin position="997"/>
        <end position="1031"/>
    </location>
</feature>
<dbReference type="InterPro" id="IPR033290">
    <property type="entry name" value="CCDC39"/>
</dbReference>
<feature type="coiled-coil region" evidence="5">
    <location>
        <begin position="808"/>
        <end position="856"/>
    </location>
</feature>
<comment type="function">
    <text evidence="4">Required for assembly of dynein regulatory complex (DRC) and inner dynein arm (IDA) complexes, which are responsible for ciliary beat regulation, thereby playing a central role in motility in cilia and flagella. Probably acts together with CCDC40 to form a molecular ruler that determines the 96 nanometer (nm) repeat length and arrangements of components in cilia and flagella. Not required for outer dynein arm complexes assembly.</text>
</comment>
<sequence>MEKDALEKLIESIKKHDDETFCFIKYTREDNSRIKELTIQMERLSEKSNNLKRTLEEERIEYSGHEIELDKIANTFRRSHKQRQQLIQQWETILIQMQRKDYDTDKFSMELLQIKIISRTKEQELNEQKIFYEREQKNNIIMEKIIHSAKQKVQILKTKQKTTMEKQEYLETDVLSLKTVLFNTQNQLQHERALLNELKTNIHSKERQFTKLKQQHKDIINRKSFILNEKFTINEKLSKFDKLMENEEKYQKKLNNQYKKYSEIFFQLNNELLSLKKREKQYDLDNQTYRNQIHSIKYQINKFDQQLLKQQELIYHQDFLKQTIDHRLNRILNEKMNEKSSESDVKINELQNEYKKKKSQYDQLQSQIKLLHEEIRLIKRDFDQLIEEKNELNEKFLQFDLYTNLSDKMITKLNDEKEDYLVETNLLNVELKRLKNLLHNSSEVEIEQLNKEISIISNETLMEKDALEKLIESIKKHDDETFCFMKYTREDNSRIKELTIQMERLSEKSNNLKRTLEEERIEYVGHEIELDKIANTFRRSHKQRQQLIQQWETILIQMQRKDYDIDKFSMELLQVKIISRTKEQELNERKIFHEREQKNNIIMGKIIHSAKQKVQILKTKQKTTIEKQEYLETDVLSLRTVLFNTQNQLQHERATLDELKTNIHSKERQFTKLKQQHKDIINRKSFILNEKFTINEKLSKFDKLMENEEKYQKKLNNQYKKYSEVFFLLNNELLSLKKREKQYDLDNQTYRNQIHSIKYQINKFDQQLLKQQELIYHQDFLKQTIDHRLNRILNEKMNEKSSEPDLKINELQNEYKKKKSQYDQLQSQLKLLHEEIKLIKRDFDQLIEEKNELNEKFLQFDLYTNLSDKMITKLNDEKEDYLVETNLLNVELKRLKNLLHNSSEVNCSLKQHKIEIQKAIKERRMEVQANSQLFRLRLNDERTKKATISTELAMRITKITKLKLRYESFAIILNTDKSDEDNILAQAQYVIKTAQMKEDLLKQGDQLEALVIKAEKELQALENTVQILKWNNMDVKKAFDKLHKSSPEICDMEKLEEHLRAITEQVKIRRKILKDFTEKNNSTSQSDLTYEIEQINLTTTNKRHIQTKLEKEIEQYHTKIVRADQLIKRYQQSFENIQQDILDIDVRLQRETNKKIEQQLVSLCLTIGDNNLINTFEQLTADQGFKIIVKPLSSQVKLENKSSSSSSSSSSSLSNTNFTANIVNISIDSSSKSSNKSA</sequence>
<dbReference type="PANTHER" id="PTHR18962:SF0">
    <property type="entry name" value="COILED-COIL DOMAIN-CONTAINING PROTEIN 39"/>
    <property type="match status" value="1"/>
</dbReference>
<dbReference type="GO" id="GO:0060287">
    <property type="term" value="P:epithelial cilium movement involved in determination of left/right asymmetry"/>
    <property type="evidence" value="ECO:0007669"/>
    <property type="project" value="TreeGrafter"/>
</dbReference>
<dbReference type="OrthoDB" id="10259720at2759"/>
<dbReference type="GO" id="GO:0005576">
    <property type="term" value="C:extracellular region"/>
    <property type="evidence" value="ECO:0007669"/>
    <property type="project" value="GOC"/>
</dbReference>
<dbReference type="PANTHER" id="PTHR18962">
    <property type="entry name" value="COILED-COIL DOMAIN-CONTAINING PROTEIN 39"/>
    <property type="match status" value="1"/>
</dbReference>
<dbReference type="Proteomes" id="UP000663891">
    <property type="component" value="Unassembled WGS sequence"/>
</dbReference>
<evidence type="ECO:0000256" key="2">
    <source>
        <dbReference type="ARBA" id="ARBA00016725"/>
    </source>
</evidence>
<dbReference type="Pfam" id="PF24161">
    <property type="entry name" value="CCDC39"/>
    <property type="match status" value="1"/>
</dbReference>
<evidence type="ECO:0000313" key="6">
    <source>
        <dbReference type="EMBL" id="CAF1131505.1"/>
    </source>
</evidence>
<evidence type="ECO:0000256" key="1">
    <source>
        <dbReference type="ARBA" id="ARBA00005805"/>
    </source>
</evidence>
<comment type="caution">
    <text evidence="6">The sequence shown here is derived from an EMBL/GenBank/DDBJ whole genome shotgun (WGS) entry which is preliminary data.</text>
</comment>
<dbReference type="GO" id="GO:0005930">
    <property type="term" value="C:axoneme"/>
    <property type="evidence" value="ECO:0007669"/>
    <property type="project" value="InterPro"/>
</dbReference>
<dbReference type="AlphaFoldDB" id="A0A814RAY7"/>
<evidence type="ECO:0000256" key="5">
    <source>
        <dbReference type="SAM" id="Coils"/>
    </source>
</evidence>
<dbReference type="GO" id="GO:0036159">
    <property type="term" value="P:inner dynein arm assembly"/>
    <property type="evidence" value="ECO:0007669"/>
    <property type="project" value="InterPro"/>
</dbReference>
<gene>
    <name evidence="6" type="ORF">VCS650_LOCUS21758</name>
</gene>
<comment type="similarity">
    <text evidence="1">Belongs to the CCDC39 family.</text>
</comment>
<dbReference type="Gene3D" id="1.20.920.20">
    <property type="match status" value="2"/>
</dbReference>